<evidence type="ECO:0000313" key="2">
    <source>
        <dbReference type="Proteomes" id="UP001162483"/>
    </source>
</evidence>
<comment type="caution">
    <text evidence="1">The sequence shown here is derived from an EMBL/GenBank/DDBJ whole genome shotgun (WGS) entry which is preliminary data.</text>
</comment>
<keyword evidence="2" id="KW-1185">Reference proteome</keyword>
<dbReference type="PROSITE" id="PS51257">
    <property type="entry name" value="PROKAR_LIPOPROTEIN"/>
    <property type="match status" value="1"/>
</dbReference>
<dbReference type="EMBL" id="CATNWA010004726">
    <property type="protein sequence ID" value="CAI9548546.1"/>
    <property type="molecule type" value="Genomic_DNA"/>
</dbReference>
<protein>
    <submittedName>
        <fullName evidence="1">Uncharacterized protein</fullName>
    </submittedName>
</protein>
<dbReference type="Proteomes" id="UP001162483">
    <property type="component" value="Unassembled WGS sequence"/>
</dbReference>
<name>A0ABN9BLM5_9NEOB</name>
<organism evidence="1 2">
    <name type="scientific">Staurois parvus</name>
    <dbReference type="NCBI Taxonomy" id="386267"/>
    <lineage>
        <taxon>Eukaryota</taxon>
        <taxon>Metazoa</taxon>
        <taxon>Chordata</taxon>
        <taxon>Craniata</taxon>
        <taxon>Vertebrata</taxon>
        <taxon>Euteleostomi</taxon>
        <taxon>Amphibia</taxon>
        <taxon>Batrachia</taxon>
        <taxon>Anura</taxon>
        <taxon>Neobatrachia</taxon>
        <taxon>Ranoidea</taxon>
        <taxon>Ranidae</taxon>
        <taxon>Staurois</taxon>
    </lineage>
</organism>
<sequence length="115" mass="13662">MRLQNRQHFENWRKKLDTKEKLWNALLCLAWILACQIVQPYVVTVHINGDDCVNSKPKPKLGMQNLQKLSCCRKLSCTSVSMSLWQKRSWWLMQESTPMPWLWNMLLLNLMSCHS</sequence>
<gene>
    <name evidence="1" type="ORF">SPARVUS_LOCUS3161106</name>
</gene>
<reference evidence="1" key="1">
    <citation type="submission" date="2023-05" db="EMBL/GenBank/DDBJ databases">
        <authorList>
            <person name="Stuckert A."/>
        </authorList>
    </citation>
    <scope>NUCLEOTIDE SEQUENCE</scope>
</reference>
<evidence type="ECO:0000313" key="1">
    <source>
        <dbReference type="EMBL" id="CAI9548546.1"/>
    </source>
</evidence>
<proteinExistence type="predicted"/>
<accession>A0ABN9BLM5</accession>